<dbReference type="STRING" id="408074.SAMN05660909_04444"/>
<keyword evidence="3" id="KW-0670">Pyruvate</keyword>
<dbReference type="InterPro" id="IPR025286">
    <property type="entry name" value="MOFRL_assoc_dom"/>
</dbReference>
<dbReference type="AlphaFoldDB" id="A0A1H4FJ30"/>
<dbReference type="Proteomes" id="UP000199656">
    <property type="component" value="Unassembled WGS sequence"/>
</dbReference>
<sequence length="439" mass="45594">MISDIERIFLDAVAAVHPAQLMQNNITVSPDRQSIVIAGATYPVLPGSRIWILGAGKASSAMAREAEQILTPSFPIQGFIVTKTGHTVPLKYLEQMEAGHPVPDQNSVAATVKMQAIAKQVGARDIVLLLLSGGASALLADVPPGSSLEEVQQLFEVLLKSGADIREMNIVRKHLSAVKGGQLARLLAPATVCTLALSDVVGDDLSIIGSGPTVADPSTFAESLEIIRRYRLGDKIPAALLQWLQNGAAGKIPETPKPGSQELAHVHNYLAGTNSIALAAAEASAIRLGYHPVLLSNTVTGNVEDVAAWLIETAKAYKGPLPACLLAGGETTVVVTGNGTGGRNQQLALKAGILAGNNPNIIVLSGGTDGSDGPTNAAGAIVDASTFSRAQEAGINAVDYLRNHDAWTFFSKAGGLLVTGPTTTNVMDLMIVLLTAPQP</sequence>
<dbReference type="Gene3D" id="3.40.1480.10">
    <property type="entry name" value="MOFRL domain"/>
    <property type="match status" value="1"/>
</dbReference>
<dbReference type="OrthoDB" id="9766552at2"/>
<dbReference type="GO" id="GO:0008887">
    <property type="term" value="F:glycerate kinase activity"/>
    <property type="evidence" value="ECO:0007669"/>
    <property type="project" value="InterPro"/>
</dbReference>
<evidence type="ECO:0000259" key="2">
    <source>
        <dbReference type="Pfam" id="PF13660"/>
    </source>
</evidence>
<keyword evidence="4" id="KW-1185">Reference proteome</keyword>
<dbReference type="InterPro" id="IPR037035">
    <property type="entry name" value="GK-like_C_sf"/>
</dbReference>
<gene>
    <name evidence="3" type="ORF">SAMN05660909_04444</name>
</gene>
<dbReference type="InterPro" id="IPR039760">
    <property type="entry name" value="MOFRL_protein"/>
</dbReference>
<dbReference type="EMBL" id="FNRL01000025">
    <property type="protein sequence ID" value="SEA97285.1"/>
    <property type="molecule type" value="Genomic_DNA"/>
</dbReference>
<accession>A0A1H4FJ30</accession>
<evidence type="ECO:0000313" key="3">
    <source>
        <dbReference type="EMBL" id="SEA97285.1"/>
    </source>
</evidence>
<dbReference type="SUPFAM" id="SSF82544">
    <property type="entry name" value="GckA/TtuD-like"/>
    <property type="match status" value="1"/>
</dbReference>
<protein>
    <submittedName>
        <fullName evidence="3">Hydroxypyruvate reductase</fullName>
    </submittedName>
</protein>
<dbReference type="PANTHER" id="PTHR12227:SF0">
    <property type="entry name" value="GLYCERATE KINASE"/>
    <property type="match status" value="1"/>
</dbReference>
<dbReference type="FunFam" id="3.40.1480.10:FF:000002">
    <property type="entry name" value="Glycerate kinase"/>
    <property type="match status" value="1"/>
</dbReference>
<dbReference type="Pfam" id="PF05161">
    <property type="entry name" value="MOFRL"/>
    <property type="match status" value="1"/>
</dbReference>
<feature type="domain" description="MOFRL-associated" evidence="2">
    <location>
        <begin position="5"/>
        <end position="245"/>
    </location>
</feature>
<reference evidence="4" key="1">
    <citation type="submission" date="2016-10" db="EMBL/GenBank/DDBJ databases">
        <authorList>
            <person name="Varghese N."/>
            <person name="Submissions S."/>
        </authorList>
    </citation>
    <scope>NUCLEOTIDE SEQUENCE [LARGE SCALE GENOMIC DNA]</scope>
    <source>
        <strain evidence="4">DSM 23920</strain>
    </source>
</reference>
<evidence type="ECO:0000313" key="4">
    <source>
        <dbReference type="Proteomes" id="UP000199656"/>
    </source>
</evidence>
<dbReference type="PANTHER" id="PTHR12227">
    <property type="entry name" value="GLYCERATE KINASE"/>
    <property type="match status" value="1"/>
</dbReference>
<evidence type="ECO:0000259" key="1">
    <source>
        <dbReference type="Pfam" id="PF05161"/>
    </source>
</evidence>
<dbReference type="InterPro" id="IPR007835">
    <property type="entry name" value="MOFRL"/>
</dbReference>
<feature type="domain" description="MOFRL" evidence="1">
    <location>
        <begin position="323"/>
        <end position="428"/>
    </location>
</feature>
<organism evidence="3 4">
    <name type="scientific">Chitinophaga terrae</name>
    <name type="common">ex Kim and Jung 2007</name>
    <dbReference type="NCBI Taxonomy" id="408074"/>
    <lineage>
        <taxon>Bacteria</taxon>
        <taxon>Pseudomonadati</taxon>
        <taxon>Bacteroidota</taxon>
        <taxon>Chitinophagia</taxon>
        <taxon>Chitinophagales</taxon>
        <taxon>Chitinophagaceae</taxon>
        <taxon>Chitinophaga</taxon>
    </lineage>
</organism>
<dbReference type="Pfam" id="PF13660">
    <property type="entry name" value="DUF4147"/>
    <property type="match status" value="1"/>
</dbReference>
<dbReference type="RefSeq" id="WP_089764318.1">
    <property type="nucleotide sequence ID" value="NZ_BKAT01000045.1"/>
</dbReference>
<dbReference type="InterPro" id="IPR038614">
    <property type="entry name" value="GK_N_sf"/>
</dbReference>
<dbReference type="GO" id="GO:0005737">
    <property type="term" value="C:cytoplasm"/>
    <property type="evidence" value="ECO:0007669"/>
    <property type="project" value="TreeGrafter"/>
</dbReference>
<dbReference type="Gene3D" id="3.40.50.10180">
    <property type="entry name" value="Glycerate kinase, MOFRL-like N-terminal domain"/>
    <property type="match status" value="1"/>
</dbReference>
<name>A0A1H4FJ30_9BACT</name>
<proteinExistence type="predicted"/>